<evidence type="ECO:0000256" key="1">
    <source>
        <dbReference type="ARBA" id="ARBA00023186"/>
    </source>
</evidence>
<dbReference type="RefSeq" id="WP_379097646.1">
    <property type="nucleotide sequence ID" value="NZ_JBHUFP010000008.1"/>
</dbReference>
<dbReference type="PANTHER" id="PTHR34227:SF13">
    <property type="entry name" value="TAT PROOFREADING CHAPERONE DMSD-RELATED"/>
    <property type="match status" value="1"/>
</dbReference>
<comment type="function">
    <text evidence="2">Required for biogenesis/assembly of DMSO reductase, but not for the interaction of the DmsA signal peptide with the Tat system. May be part of a chaperone cascade complex that facilitates a folding-maturation pathway for the substrate protein.</text>
</comment>
<dbReference type="InterPro" id="IPR050289">
    <property type="entry name" value="TorD/DmsD_chaperones"/>
</dbReference>
<gene>
    <name evidence="2 3" type="primary">dmsD</name>
    <name evidence="3" type="ORF">ACFSAV_06570</name>
</gene>
<dbReference type="PIRSF" id="PIRSF004690">
    <property type="entry name" value="DmsD"/>
    <property type="match status" value="1"/>
</dbReference>
<dbReference type="NCBIfam" id="NF008632">
    <property type="entry name" value="PRK11621.1"/>
    <property type="match status" value="1"/>
</dbReference>
<evidence type="ECO:0000256" key="2">
    <source>
        <dbReference type="HAMAP-Rule" id="MF_00940"/>
    </source>
</evidence>
<dbReference type="PANTHER" id="PTHR34227">
    <property type="entry name" value="CHAPERONE PROTEIN YCDY"/>
    <property type="match status" value="1"/>
</dbReference>
<keyword evidence="1 2" id="KW-0143">Chaperone</keyword>
<dbReference type="SUPFAM" id="SSF89155">
    <property type="entry name" value="TorD-like"/>
    <property type="match status" value="1"/>
</dbReference>
<comment type="caution">
    <text evidence="3">The sequence shown here is derived from an EMBL/GenBank/DDBJ whole genome shotgun (WGS) entry which is preliminary data.</text>
</comment>
<dbReference type="InterPro" id="IPR026269">
    <property type="entry name" value="DmsD-type"/>
</dbReference>
<dbReference type="InterPro" id="IPR028611">
    <property type="entry name" value="DmsD_chaperone"/>
</dbReference>
<comment type="similarity">
    <text evidence="2">Belongs to the TorD/DmsD family. DmsD subfamily.</text>
</comment>
<dbReference type="EMBL" id="JBHUFP010000008">
    <property type="protein sequence ID" value="MFD1806034.1"/>
    <property type="molecule type" value="Genomic_DNA"/>
</dbReference>
<keyword evidence="4" id="KW-1185">Reference proteome</keyword>
<dbReference type="Proteomes" id="UP001597420">
    <property type="component" value="Unassembled WGS sequence"/>
</dbReference>
<organism evidence="3 4">
    <name type="scientific">Pasteurella oralis</name>
    <dbReference type="NCBI Taxonomy" id="1071947"/>
    <lineage>
        <taxon>Bacteria</taxon>
        <taxon>Pseudomonadati</taxon>
        <taxon>Pseudomonadota</taxon>
        <taxon>Gammaproteobacteria</taxon>
        <taxon>Pasteurellales</taxon>
        <taxon>Pasteurellaceae</taxon>
        <taxon>Pasteurella</taxon>
    </lineage>
</organism>
<accession>A0ABW4NTR9</accession>
<dbReference type="InterPro" id="IPR036411">
    <property type="entry name" value="TorD-like_sf"/>
</dbReference>
<reference evidence="4" key="1">
    <citation type="journal article" date="2019" name="Int. J. Syst. Evol. Microbiol.">
        <title>The Global Catalogue of Microorganisms (GCM) 10K type strain sequencing project: providing services to taxonomists for standard genome sequencing and annotation.</title>
        <authorList>
            <consortium name="The Broad Institute Genomics Platform"/>
            <consortium name="The Broad Institute Genome Sequencing Center for Infectious Disease"/>
            <person name="Wu L."/>
            <person name="Ma J."/>
        </authorList>
    </citation>
    <scope>NUCLEOTIDE SEQUENCE [LARGE SCALE GENOMIC DNA]</scope>
    <source>
        <strain evidence="4">CCM 7950</strain>
    </source>
</reference>
<evidence type="ECO:0000313" key="3">
    <source>
        <dbReference type="EMBL" id="MFD1806034.1"/>
    </source>
</evidence>
<dbReference type="Gene3D" id="1.10.3480.10">
    <property type="entry name" value="TorD-like"/>
    <property type="match status" value="1"/>
</dbReference>
<name>A0ABW4NTR9_9PAST</name>
<dbReference type="InterPro" id="IPR020945">
    <property type="entry name" value="DMSO/NO3_reduct_chaperone"/>
</dbReference>
<dbReference type="HAMAP" id="MF_00940">
    <property type="entry name" value="DmsD_chaperone"/>
    <property type="match status" value="1"/>
</dbReference>
<evidence type="ECO:0000313" key="4">
    <source>
        <dbReference type="Proteomes" id="UP001597420"/>
    </source>
</evidence>
<proteinExistence type="inferred from homology"/>
<sequence length="201" mass="23479">MQTEQLQWISASGRLLGTLFYYTPDDQHLAPIIEFFQQADWQNEWQPKPHAEIVQKITQGMHSEQLAMEYQGLFIGPNTLIAPPWGSVYLDQESVIFGDSLLALREFLRQNEVAFVTEQDEPEDHIGLLLMLAAYLAERRPDLLNVFLAEHFFTWSTRYLQLMAEQQESVFYQGLALLTQLTLTDWQQQLAIEVQQVRIYR</sequence>
<dbReference type="Pfam" id="PF02613">
    <property type="entry name" value="Nitrate_red_del"/>
    <property type="match status" value="1"/>
</dbReference>
<protein>
    <recommendedName>
        <fullName evidence="2">Probable Tat proofreading chaperone DmsD</fullName>
    </recommendedName>
    <alternativeName>
        <fullName evidence="2">DMSO reductase maturation protein</fullName>
    </alternativeName>
    <alternativeName>
        <fullName evidence="2">Twin-arginine leader-binding protein DmsD</fullName>
    </alternativeName>
</protein>